<evidence type="ECO:0000313" key="3">
    <source>
        <dbReference type="Proteomes" id="UP001237156"/>
    </source>
</evidence>
<gene>
    <name evidence="2" type="ORF">QB898_10595</name>
</gene>
<evidence type="ECO:0000313" key="2">
    <source>
        <dbReference type="EMBL" id="MDG9700149.1"/>
    </source>
</evidence>
<feature type="transmembrane region" description="Helical" evidence="1">
    <location>
        <begin position="248"/>
        <end position="268"/>
    </location>
</feature>
<evidence type="ECO:0008006" key="4">
    <source>
        <dbReference type="Google" id="ProtNLM"/>
    </source>
</evidence>
<reference evidence="2 3" key="1">
    <citation type="submission" date="2023-04" db="EMBL/GenBank/DDBJ databases">
        <title>Ottowia paracancer sp. nov., isolated from human stomach.</title>
        <authorList>
            <person name="Song Y."/>
        </authorList>
    </citation>
    <scope>NUCLEOTIDE SEQUENCE [LARGE SCALE GENOMIC DNA]</scope>
    <source>
        <strain evidence="2 3">10c7w1</strain>
    </source>
</reference>
<feature type="transmembrane region" description="Helical" evidence="1">
    <location>
        <begin position="202"/>
        <end position="227"/>
    </location>
</feature>
<evidence type="ECO:0000256" key="1">
    <source>
        <dbReference type="SAM" id="Phobius"/>
    </source>
</evidence>
<comment type="caution">
    <text evidence="2">The sequence shown here is derived from an EMBL/GenBank/DDBJ whole genome shotgun (WGS) entry which is preliminary data.</text>
</comment>
<organism evidence="2 3">
    <name type="scientific">Ottowia cancrivicina</name>
    <dbReference type="NCBI Taxonomy" id="3040346"/>
    <lineage>
        <taxon>Bacteria</taxon>
        <taxon>Pseudomonadati</taxon>
        <taxon>Pseudomonadota</taxon>
        <taxon>Betaproteobacteria</taxon>
        <taxon>Burkholderiales</taxon>
        <taxon>Comamonadaceae</taxon>
        <taxon>Ottowia</taxon>
    </lineage>
</organism>
<protein>
    <recommendedName>
        <fullName evidence="4">Glycosyltransferase</fullName>
    </recommendedName>
</protein>
<feature type="transmembrane region" description="Helical" evidence="1">
    <location>
        <begin position="414"/>
        <end position="433"/>
    </location>
</feature>
<feature type="transmembrane region" description="Helical" evidence="1">
    <location>
        <begin position="20"/>
        <end position="40"/>
    </location>
</feature>
<feature type="transmembrane region" description="Helical" evidence="1">
    <location>
        <begin position="319"/>
        <end position="337"/>
    </location>
</feature>
<feature type="transmembrane region" description="Helical" evidence="1">
    <location>
        <begin position="369"/>
        <end position="392"/>
    </location>
</feature>
<name>A0AAW6RMK4_9BURK</name>
<feature type="transmembrane region" description="Helical" evidence="1">
    <location>
        <begin position="445"/>
        <end position="468"/>
    </location>
</feature>
<proteinExistence type="predicted"/>
<accession>A0AAW6RMK4</accession>
<keyword evidence="1" id="KW-0812">Transmembrane</keyword>
<dbReference type="Proteomes" id="UP001237156">
    <property type="component" value="Unassembled WGS sequence"/>
</dbReference>
<keyword evidence="3" id="KW-1185">Reference proteome</keyword>
<dbReference type="AlphaFoldDB" id="A0AAW6RMK4"/>
<feature type="transmembrane region" description="Helical" evidence="1">
    <location>
        <begin position="171"/>
        <end position="190"/>
    </location>
</feature>
<dbReference type="RefSeq" id="WP_279524930.1">
    <property type="nucleotide sequence ID" value="NZ_JARVII010000025.1"/>
</dbReference>
<dbReference type="EMBL" id="JARVII010000025">
    <property type="protein sequence ID" value="MDG9700149.1"/>
    <property type="molecule type" value="Genomic_DNA"/>
</dbReference>
<sequence>MNTPRPALVTQEAARRLPRLALWLLCLAYVLPGFVGRQPWKGDDLASFGFMQAMAEGRSGWLAPQLDGLSPDVAALLPYWLGALALKATAGWLAPDVAVRLPFALMLAGTLAATWYATYNLTRLPGAQPVALAFGGEAQPRDYARALADGSLLALIATLGMAQLAHETTPALAQLCFTALVFFGFAAMPFQPRAAVAATLLGLPALALSGAPTLALAYGAAAVLAQLWPGWQAAAPANALQAGARRRLLLATLAAMLASAALGWRLGLWRWQITWPLAAAQWRSLARLFVWFTWPIWPLALWTLWRWRAQLPRPRQQRHLGLPLMMAGMAMLAAVFTPARDRSLLAALPPLAALAALALPTLRRGMAALIDWFTVLFFSGWAIVIWVVWISLQTGVPAKPAANVARLAPGFEPVFQWPALLAALAATLAWAWLARWRTGRHRAALWKSLVLPAAGATLCWLLLMTLWLPALDYGRSLAAQVRSVAAIVGQGACVNTFALNATQLAALRFHGGWQLEPLPRFDAPATCPWLIAPLTASPSQQQWAQRLEVPRPTDKGDTLLVFARNAADGRP</sequence>
<feature type="transmembrane region" description="Helical" evidence="1">
    <location>
        <begin position="343"/>
        <end position="362"/>
    </location>
</feature>
<feature type="transmembrane region" description="Helical" evidence="1">
    <location>
        <begin position="101"/>
        <end position="119"/>
    </location>
</feature>
<keyword evidence="1" id="KW-0472">Membrane</keyword>
<feature type="transmembrane region" description="Helical" evidence="1">
    <location>
        <begin position="288"/>
        <end position="307"/>
    </location>
</feature>
<keyword evidence="1" id="KW-1133">Transmembrane helix</keyword>